<protein>
    <submittedName>
        <fullName evidence="1">Uncharacterized protein</fullName>
    </submittedName>
</protein>
<name>A0A8S5N2H4_9CAUD</name>
<evidence type="ECO:0000313" key="1">
    <source>
        <dbReference type="EMBL" id="DAD88806.1"/>
    </source>
</evidence>
<accession>A0A8S5N2H4</accession>
<reference evidence="1" key="1">
    <citation type="journal article" date="2021" name="Proc. Natl. Acad. Sci. U.S.A.">
        <title>A Catalog of Tens of Thousands of Viruses from Human Metagenomes Reveals Hidden Associations with Chronic Diseases.</title>
        <authorList>
            <person name="Tisza M.J."/>
            <person name="Buck C.B."/>
        </authorList>
    </citation>
    <scope>NUCLEOTIDE SEQUENCE</scope>
    <source>
        <strain evidence="1">CtzMH52</strain>
    </source>
</reference>
<sequence length="627" mass="68583">MASFNIPSSPSKYTMVVDSFRGVDLLNSPTNVEKSRSPAAPNMIRDQVGKVRKRMGYQTVATAPEGARINGVHFLGEERLLHAGAKLYRWTDGESGAVFEELGAMADARSVSFRFDDRLYLLDGTEYRVYDGTALAAVSAGAYVPTVVISRNPTGGGTAYEALNLLGNKWTESFLGTAEDTVFQLTADGLDETPVTAEVLNADGEWVAKTEGTDLAVDREKGTVTFTTAPGESPVTGHDNVHITAGKAREGYGAAVSGCTVCAVYGVGGAADRVFLSGNAGEAMVGMDWYSAYDDPTYFPDTNYTRLSRDGSRVAGYAILNNTLATFLQGSTDGRNVVVRTGSLDSNGEALFRITNTLIGQDAAAPGTFALAGKEPLFLTERGVYAITAEELTGEKYSQERSYYISTALEAAEGMAEACAIVWRDFYVLALGSTLYLLDLRQRSYEKNSPYSSFQYECYYFPAITARVLFQDGEALCFGQADGKLRRFGTNVDAPESYNDDGAAIDAYWETSDFDGKAFFRAKTYTGVSVRLASAVLTGVKIYAQKQGIWSQVFDAKERARYLDWSYIDFAKFVFSADRTPRTLWGKIKLKKVDKVRFRLQNNALNEPFGLYAFGLEWKEPGGNYKR</sequence>
<proteinExistence type="predicted"/>
<dbReference type="EMBL" id="BK015048">
    <property type="protein sequence ID" value="DAD88806.1"/>
    <property type="molecule type" value="Genomic_DNA"/>
</dbReference>
<organism evidence="1">
    <name type="scientific">Podoviridae sp. ctzMH52</name>
    <dbReference type="NCBI Taxonomy" id="2826596"/>
    <lineage>
        <taxon>Viruses</taxon>
        <taxon>Duplodnaviria</taxon>
        <taxon>Heunggongvirae</taxon>
        <taxon>Uroviricota</taxon>
        <taxon>Caudoviricetes</taxon>
    </lineage>
</organism>